<feature type="region of interest" description="Disordered" evidence="1">
    <location>
        <begin position="1"/>
        <end position="103"/>
    </location>
</feature>
<comment type="caution">
    <text evidence="2">The sequence shown here is derived from an EMBL/GenBank/DDBJ whole genome shotgun (WGS) entry which is preliminary data.</text>
</comment>
<accession>A0A8K0GDA6</accession>
<feature type="compositionally biased region" description="Basic and acidic residues" evidence="1">
    <location>
        <begin position="18"/>
        <end position="28"/>
    </location>
</feature>
<dbReference type="EMBL" id="VTPC01006623">
    <property type="protein sequence ID" value="KAF2894796.1"/>
    <property type="molecule type" value="Genomic_DNA"/>
</dbReference>
<sequence length="165" mass="18467">MIDLAQGGHRYQQIPSQLKEEKIARKITTENGSLDTEESDMDLSSNSDEKKLTESESTVPKRETGSRNHFLTSRTLLKKASSSSESKEVVLDNSEEEEERLSDYENECVGCDGFQTTKKKTTGVSKFCANGGCMKDEQTTNSSATPAELRSRRKRSNVLLDRLSY</sequence>
<evidence type="ECO:0000313" key="3">
    <source>
        <dbReference type="Proteomes" id="UP000801492"/>
    </source>
</evidence>
<feature type="region of interest" description="Disordered" evidence="1">
    <location>
        <begin position="131"/>
        <end position="165"/>
    </location>
</feature>
<gene>
    <name evidence="2" type="ORF">ILUMI_11378</name>
</gene>
<dbReference type="AlphaFoldDB" id="A0A8K0GDA6"/>
<protein>
    <submittedName>
        <fullName evidence="2">Uncharacterized protein</fullName>
    </submittedName>
</protein>
<proteinExistence type="predicted"/>
<feature type="compositionally biased region" description="Basic and acidic residues" evidence="1">
    <location>
        <begin position="47"/>
        <end position="66"/>
    </location>
</feature>
<reference evidence="2" key="1">
    <citation type="submission" date="2019-08" db="EMBL/GenBank/DDBJ databases">
        <title>The genome of the North American firefly Photinus pyralis.</title>
        <authorList>
            <consortium name="Photinus pyralis genome working group"/>
            <person name="Fallon T.R."/>
            <person name="Sander Lower S.E."/>
            <person name="Weng J.-K."/>
        </authorList>
    </citation>
    <scope>NUCLEOTIDE SEQUENCE</scope>
    <source>
        <strain evidence="2">TRF0915ILg1</strain>
        <tissue evidence="2">Whole body</tissue>
    </source>
</reference>
<dbReference type="Proteomes" id="UP000801492">
    <property type="component" value="Unassembled WGS sequence"/>
</dbReference>
<feature type="compositionally biased region" description="Acidic residues" evidence="1">
    <location>
        <begin position="93"/>
        <end position="103"/>
    </location>
</feature>
<organism evidence="2 3">
    <name type="scientific">Ignelater luminosus</name>
    <name type="common">Cucubano</name>
    <name type="synonym">Pyrophorus luminosus</name>
    <dbReference type="NCBI Taxonomy" id="2038154"/>
    <lineage>
        <taxon>Eukaryota</taxon>
        <taxon>Metazoa</taxon>
        <taxon>Ecdysozoa</taxon>
        <taxon>Arthropoda</taxon>
        <taxon>Hexapoda</taxon>
        <taxon>Insecta</taxon>
        <taxon>Pterygota</taxon>
        <taxon>Neoptera</taxon>
        <taxon>Endopterygota</taxon>
        <taxon>Coleoptera</taxon>
        <taxon>Polyphaga</taxon>
        <taxon>Elateriformia</taxon>
        <taxon>Elateroidea</taxon>
        <taxon>Elateridae</taxon>
        <taxon>Agrypninae</taxon>
        <taxon>Pyrophorini</taxon>
        <taxon>Ignelater</taxon>
    </lineage>
</organism>
<name>A0A8K0GDA6_IGNLU</name>
<evidence type="ECO:0000313" key="2">
    <source>
        <dbReference type="EMBL" id="KAF2894796.1"/>
    </source>
</evidence>
<keyword evidence="3" id="KW-1185">Reference proteome</keyword>
<evidence type="ECO:0000256" key="1">
    <source>
        <dbReference type="SAM" id="MobiDB-lite"/>
    </source>
</evidence>